<feature type="compositionally biased region" description="Basic residues" evidence="9">
    <location>
        <begin position="635"/>
        <end position="647"/>
    </location>
</feature>
<dbReference type="InterPro" id="IPR029058">
    <property type="entry name" value="AB_hydrolase_fold"/>
</dbReference>
<comment type="similarity">
    <text evidence="2">Belongs to the MRG family.</text>
</comment>
<dbReference type="InterPro" id="IPR000953">
    <property type="entry name" value="Chromo/chromo_shadow_dom"/>
</dbReference>
<keyword evidence="8" id="KW-0539">Nucleus</keyword>
<accession>A0A9N9CR20</accession>
<reference evidence="11" key="1">
    <citation type="submission" date="2021-06" db="EMBL/GenBank/DDBJ databases">
        <authorList>
            <person name="Kallberg Y."/>
            <person name="Tangrot J."/>
            <person name="Rosling A."/>
        </authorList>
    </citation>
    <scope>NUCLEOTIDE SEQUENCE</scope>
    <source>
        <strain evidence="11">MA453B</strain>
    </source>
</reference>
<evidence type="ECO:0000256" key="9">
    <source>
        <dbReference type="SAM" id="MobiDB-lite"/>
    </source>
</evidence>
<dbReference type="GO" id="GO:0006355">
    <property type="term" value="P:regulation of DNA-templated transcription"/>
    <property type="evidence" value="ECO:0007669"/>
    <property type="project" value="InterPro"/>
</dbReference>
<evidence type="ECO:0000256" key="2">
    <source>
        <dbReference type="ARBA" id="ARBA00009093"/>
    </source>
</evidence>
<evidence type="ECO:0000256" key="6">
    <source>
        <dbReference type="ARBA" id="ARBA00023015"/>
    </source>
</evidence>
<dbReference type="Gene3D" id="1.10.274.30">
    <property type="entry name" value="MRG domain"/>
    <property type="match status" value="1"/>
</dbReference>
<evidence type="ECO:0000259" key="10">
    <source>
        <dbReference type="SMART" id="SM00298"/>
    </source>
</evidence>
<dbReference type="SUPFAM" id="SSF53474">
    <property type="entry name" value="alpha/beta-Hydrolases"/>
    <property type="match status" value="1"/>
</dbReference>
<dbReference type="Pfam" id="PF05712">
    <property type="entry name" value="MRG"/>
    <property type="match status" value="1"/>
</dbReference>
<evidence type="ECO:0000313" key="12">
    <source>
        <dbReference type="Proteomes" id="UP000789405"/>
    </source>
</evidence>
<evidence type="ECO:0000256" key="3">
    <source>
        <dbReference type="ARBA" id="ARBA00018505"/>
    </source>
</evidence>
<protein>
    <recommendedName>
        <fullName evidence="3">Chromatin modification-related protein EAF3</fullName>
    </recommendedName>
</protein>
<dbReference type="GO" id="GO:0000123">
    <property type="term" value="C:histone acetyltransferase complex"/>
    <property type="evidence" value="ECO:0007669"/>
    <property type="project" value="TreeGrafter"/>
</dbReference>
<dbReference type="Pfam" id="PF20434">
    <property type="entry name" value="BD-FAE"/>
    <property type="match status" value="1"/>
</dbReference>
<dbReference type="InterPro" id="IPR049492">
    <property type="entry name" value="BD-FAE-like_dom"/>
</dbReference>
<dbReference type="InterPro" id="IPR008676">
    <property type="entry name" value="MRG"/>
</dbReference>
<feature type="domain" description="Chromo" evidence="10">
    <location>
        <begin position="10"/>
        <end position="70"/>
    </location>
</feature>
<dbReference type="Gene3D" id="2.30.30.140">
    <property type="match status" value="1"/>
</dbReference>
<dbReference type="PANTHER" id="PTHR10880">
    <property type="entry name" value="MORTALITY FACTOR 4-LIKE PROTEIN"/>
    <property type="match status" value="1"/>
</dbReference>
<dbReference type="InterPro" id="IPR016197">
    <property type="entry name" value="Chromo-like_dom_sf"/>
</dbReference>
<feature type="region of interest" description="Disordered" evidence="9">
    <location>
        <begin position="619"/>
        <end position="653"/>
    </location>
</feature>
<dbReference type="OrthoDB" id="6495301at2759"/>
<dbReference type="EMBL" id="CAJVPY010004136">
    <property type="protein sequence ID" value="CAG8611090.1"/>
    <property type="molecule type" value="Genomic_DNA"/>
</dbReference>
<feature type="non-terminal residue" evidence="11">
    <location>
        <position position="653"/>
    </location>
</feature>
<comment type="subcellular location">
    <subcellularLocation>
        <location evidence="1">Nucleus</location>
    </subcellularLocation>
</comment>
<dbReference type="SMART" id="SM00298">
    <property type="entry name" value="CHROMO"/>
    <property type="match status" value="1"/>
</dbReference>
<dbReference type="AlphaFoldDB" id="A0A9N9CR20"/>
<evidence type="ECO:0000313" key="11">
    <source>
        <dbReference type="EMBL" id="CAG8611090.1"/>
    </source>
</evidence>
<dbReference type="PANTHER" id="PTHR10880:SF15">
    <property type="entry name" value="MSL COMPLEX SUBUNIT 3"/>
    <property type="match status" value="1"/>
</dbReference>
<comment type="caution">
    <text evidence="11">The sequence shown here is derived from an EMBL/GenBank/DDBJ whole genome shotgun (WGS) entry which is preliminary data.</text>
</comment>
<dbReference type="GO" id="GO:0006325">
    <property type="term" value="P:chromatin organization"/>
    <property type="evidence" value="ECO:0007669"/>
    <property type="project" value="UniProtKB-KW"/>
</dbReference>
<evidence type="ECO:0000256" key="7">
    <source>
        <dbReference type="ARBA" id="ARBA00023163"/>
    </source>
</evidence>
<keyword evidence="5" id="KW-0156">Chromatin regulator</keyword>
<gene>
    <name evidence="11" type="ORF">DERYTH_LOCUS8142</name>
</gene>
<evidence type="ECO:0000256" key="5">
    <source>
        <dbReference type="ARBA" id="ARBA00022853"/>
    </source>
</evidence>
<dbReference type="InterPro" id="IPR038217">
    <property type="entry name" value="MRG_C_sf"/>
</dbReference>
<dbReference type="GO" id="GO:0005634">
    <property type="term" value="C:nucleus"/>
    <property type="evidence" value="ECO:0007669"/>
    <property type="project" value="UniProtKB-SubCell"/>
</dbReference>
<keyword evidence="7" id="KW-0804">Transcription</keyword>
<dbReference type="Gene3D" id="3.40.50.1820">
    <property type="entry name" value="alpha/beta hydrolase"/>
    <property type="match status" value="1"/>
</dbReference>
<dbReference type="GO" id="GO:0016787">
    <property type="term" value="F:hydrolase activity"/>
    <property type="evidence" value="ECO:0007669"/>
    <property type="project" value="UniProtKB-KW"/>
</dbReference>
<dbReference type="SUPFAM" id="SSF54160">
    <property type="entry name" value="Chromo domain-like"/>
    <property type="match status" value="1"/>
</dbReference>
<name>A0A9N9CR20_9GLOM</name>
<proteinExistence type="inferred from homology"/>
<keyword evidence="12" id="KW-1185">Reference proteome</keyword>
<organism evidence="11 12">
    <name type="scientific">Dentiscutata erythropus</name>
    <dbReference type="NCBI Taxonomy" id="1348616"/>
    <lineage>
        <taxon>Eukaryota</taxon>
        <taxon>Fungi</taxon>
        <taxon>Fungi incertae sedis</taxon>
        <taxon>Mucoromycota</taxon>
        <taxon>Glomeromycotina</taxon>
        <taxon>Glomeromycetes</taxon>
        <taxon>Diversisporales</taxon>
        <taxon>Gigasporaceae</taxon>
        <taxon>Dentiscutata</taxon>
    </lineage>
</organism>
<dbReference type="InterPro" id="IPR026541">
    <property type="entry name" value="MRG_dom"/>
</dbReference>
<dbReference type="Proteomes" id="UP000789405">
    <property type="component" value="Unassembled WGS sequence"/>
</dbReference>
<keyword evidence="4" id="KW-0378">Hydrolase</keyword>
<evidence type="ECO:0000256" key="4">
    <source>
        <dbReference type="ARBA" id="ARBA00022801"/>
    </source>
</evidence>
<dbReference type="InterPro" id="IPR019826">
    <property type="entry name" value="Carboxylesterase_B_AS"/>
</dbReference>
<evidence type="ECO:0000256" key="1">
    <source>
        <dbReference type="ARBA" id="ARBA00004123"/>
    </source>
</evidence>
<dbReference type="PROSITE" id="PS51640">
    <property type="entry name" value="MRG"/>
    <property type="match status" value="1"/>
</dbReference>
<dbReference type="InterPro" id="IPR053820">
    <property type="entry name" value="MSL3_chromo-like"/>
</dbReference>
<keyword evidence="6" id="KW-0805">Transcription regulation</keyword>
<dbReference type="Pfam" id="PF22732">
    <property type="entry name" value="MSL3_chromo-like"/>
    <property type="match status" value="1"/>
</dbReference>
<dbReference type="PROSITE" id="PS00122">
    <property type="entry name" value="CARBOXYLESTERASE_B_1"/>
    <property type="match status" value="1"/>
</dbReference>
<sequence>VFPTLRSICIYTLQQILDLRIIYENEGGDVGPQYRIHYKGWNKKWDEWVSESRILKMTEENIAATTKIKHIQTAPPTSSSSVFVQIESMDETLLPEATQNEQNSNASNFKNRMLKRTVDQGQAITSTSAKNALIHPMPRPKTVNDILEEFFDFKMEKLKEQSKTSIGRNRGRITKSQELAARDVTNGIKQYFNEALPICLLYRFERQQYVEMTEQYPKKEMSSIYGVEHLMRLVAQTDAPPSQSKVPLSPKRVFKVSSYLLSCLYENLTGPFIPSILQYGWHKLSSQRKKISVKKNIKYSPRNRLDIYFPDRIPTTTFRNSQVFSDNVPFFMQSGNVNVTSTSHESPVIIFISSSWNSGSKATCMPVANNLQSQGYIVVVPDITLYPKGKITEMISDVQQCIQWTYNHIRQFRGDPSQIYLMGHSAGALLSSLTVIHDVCATLHALPINTTDVKIPVCGHTNGRTGLPRIQGLILFSGVYDTTYHYAYLHQRGLEQVHAMPRVMGNTSESLLQCSPTYLLNHALNNSQNRDQLRALLPRKIFLIHGDKDSFHPPTSTRNFFTLLDSVGIPSVQLKIYEDLKHISPCIDLIVPTKRLCVLLLEDIRECCQNVRPVMMGGNLSERQAEGEEDDHSNRNRSRGRTRRRMALTRYTL</sequence>
<evidence type="ECO:0000256" key="8">
    <source>
        <dbReference type="ARBA" id="ARBA00023242"/>
    </source>
</evidence>